<dbReference type="EMBL" id="RIBS01000008">
    <property type="protein sequence ID" value="RNF82347.1"/>
    <property type="molecule type" value="Genomic_DNA"/>
</dbReference>
<dbReference type="InterPro" id="IPR041354">
    <property type="entry name" value="4PPT_N"/>
</dbReference>
<dbReference type="UniPathway" id="UPA00017"/>
<feature type="region of interest" description="Disordered" evidence="14">
    <location>
        <begin position="1"/>
        <end position="22"/>
    </location>
</feature>
<feature type="binding site" evidence="12">
    <location>
        <position position="222"/>
    </location>
    <ligand>
        <name>CoA</name>
        <dbReference type="ChEBI" id="CHEBI:57287"/>
    </ligand>
</feature>
<evidence type="ECO:0000256" key="9">
    <source>
        <dbReference type="ARBA" id="ARBA00031996"/>
    </source>
</evidence>
<dbReference type="GO" id="GO:0000287">
    <property type="term" value="F:magnesium ion binding"/>
    <property type="evidence" value="ECO:0007669"/>
    <property type="project" value="InterPro"/>
</dbReference>
<proteinExistence type="inferred from homology"/>
<feature type="binding site" evidence="12">
    <location>
        <position position="232"/>
    </location>
    <ligand>
        <name>CoA</name>
        <dbReference type="ChEBI" id="CHEBI:57287"/>
    </ligand>
</feature>
<comment type="cofactor">
    <cofactor evidence="13">
        <name>Mg(2+)</name>
        <dbReference type="ChEBI" id="CHEBI:18420"/>
    </cofactor>
</comment>
<feature type="domain" description="4'-phosphopantetheinyl transferase" evidence="15">
    <location>
        <begin position="170"/>
        <end position="255"/>
    </location>
</feature>
<comment type="catalytic activity">
    <reaction evidence="10">
        <text>apo-[aryl-carrier protein] + CoA = holo-[aryl-carrier protein] + adenosine 3',5'-bisphosphate + H(+)</text>
        <dbReference type="Rhea" id="RHEA:48404"/>
        <dbReference type="Rhea" id="RHEA-COMP:15903"/>
        <dbReference type="Rhea" id="RHEA-COMP:17557"/>
        <dbReference type="ChEBI" id="CHEBI:15378"/>
        <dbReference type="ChEBI" id="CHEBI:29999"/>
        <dbReference type="ChEBI" id="CHEBI:57287"/>
        <dbReference type="ChEBI" id="CHEBI:58343"/>
        <dbReference type="ChEBI" id="CHEBI:64479"/>
    </reaction>
</comment>
<dbReference type="OrthoDB" id="8210607at2"/>
<dbReference type="InterPro" id="IPR008278">
    <property type="entry name" value="4-PPantetheinyl_Trfase_dom"/>
</dbReference>
<dbReference type="GO" id="GO:0008897">
    <property type="term" value="F:holo-[acyl-carrier-protein] synthase activity"/>
    <property type="evidence" value="ECO:0007669"/>
    <property type="project" value="InterPro"/>
</dbReference>
<keyword evidence="7" id="KW-0259">Enterobactin biosynthesis</keyword>
<comment type="function">
    <text evidence="1">Involved in the biosynthesis of the siderophore enterobactin (enterochelin), which is a macrocyclic trimeric lactone of N-(2,3-dihydroxybenzoyl)-serine. The serine trilactone serves as a scaffolding for the three catechol functionalities that provide hexadentate coordination for the tightly ligated iron(2+) atoms. Plays an essential role in the assembly of the enterobactin by catalyzing the transfer of the 4'-phosphopantetheine (Ppant) moiety from coenzyme A to the apo-domains of both EntB (ArCP domain) and EntF (PCP domain) to yield their holo-forms which make them competent for the activation of 2,3-dihydroxybenzoate (DHB) and L-serine, respectively.</text>
</comment>
<feature type="binding site" evidence="12">
    <location>
        <position position="218"/>
    </location>
    <ligand>
        <name>CoA</name>
        <dbReference type="ChEBI" id="CHEBI:57287"/>
    </ligand>
</feature>
<keyword evidence="13" id="KW-0479">Metal-binding</keyword>
<evidence type="ECO:0000256" key="12">
    <source>
        <dbReference type="PIRSR" id="PIRSR603542-1"/>
    </source>
</evidence>
<evidence type="ECO:0000256" key="1">
    <source>
        <dbReference type="ARBA" id="ARBA00003937"/>
    </source>
</evidence>
<feature type="binding site" evidence="13">
    <location>
        <position position="174"/>
    </location>
    <ligand>
        <name>Mg(2+)</name>
        <dbReference type="ChEBI" id="CHEBI:18420"/>
    </ligand>
</feature>
<reference evidence="17 18" key="1">
    <citation type="submission" date="2018-11" db="EMBL/GenBank/DDBJ databases">
        <title>Lysobacter cryohumiis sp. nov., isolated from soil in the Tianshan Mountains, Xinjiang, China.</title>
        <authorList>
            <person name="Luo Y."/>
            <person name="Sheng H."/>
        </authorList>
    </citation>
    <scope>NUCLEOTIDE SEQUENCE [LARGE SCALE GENOMIC DNA]</scope>
    <source>
        <strain evidence="17 18">ZS60</strain>
    </source>
</reference>
<feature type="binding site" evidence="13">
    <location>
        <position position="176"/>
    </location>
    <ligand>
        <name>Mg(2+)</name>
        <dbReference type="ChEBI" id="CHEBI:18420"/>
    </ligand>
</feature>
<evidence type="ECO:0000256" key="13">
    <source>
        <dbReference type="PIRSR" id="PIRSR603542-2"/>
    </source>
</evidence>
<evidence type="ECO:0000256" key="4">
    <source>
        <dbReference type="ARBA" id="ARBA00011503"/>
    </source>
</evidence>
<evidence type="ECO:0000256" key="10">
    <source>
        <dbReference type="ARBA" id="ARBA00049176"/>
    </source>
</evidence>
<evidence type="ECO:0000256" key="3">
    <source>
        <dbReference type="ARBA" id="ARBA00008342"/>
    </source>
</evidence>
<evidence type="ECO:0000313" key="18">
    <source>
        <dbReference type="Proteomes" id="UP000267049"/>
    </source>
</evidence>
<comment type="catalytic activity">
    <reaction evidence="11">
        <text>apo-[peptidyl-carrier protein] + CoA = holo-[peptidyl-carrier protein] + adenosine 3',5'-bisphosphate + H(+)</text>
        <dbReference type="Rhea" id="RHEA:46228"/>
        <dbReference type="Rhea" id="RHEA-COMP:11479"/>
        <dbReference type="Rhea" id="RHEA-COMP:11480"/>
        <dbReference type="ChEBI" id="CHEBI:15378"/>
        <dbReference type="ChEBI" id="CHEBI:29999"/>
        <dbReference type="ChEBI" id="CHEBI:57287"/>
        <dbReference type="ChEBI" id="CHEBI:58343"/>
        <dbReference type="ChEBI" id="CHEBI:64479"/>
    </reaction>
</comment>
<feature type="binding site" evidence="12">
    <location>
        <begin position="152"/>
        <end position="153"/>
    </location>
    <ligand>
        <name>CoA</name>
        <dbReference type="ChEBI" id="CHEBI:57287"/>
    </ligand>
</feature>
<dbReference type="PANTHER" id="PTHR38096">
    <property type="entry name" value="ENTEROBACTIN SYNTHASE COMPONENT D"/>
    <property type="match status" value="1"/>
</dbReference>
<feature type="binding site" evidence="13">
    <location>
        <position position="175"/>
    </location>
    <ligand>
        <name>Mg(2+)</name>
        <dbReference type="ChEBI" id="CHEBI:18420"/>
    </ligand>
</feature>
<dbReference type="PRINTS" id="PR01399">
    <property type="entry name" value="ENTSNTHTASED"/>
</dbReference>
<keyword evidence="6 17" id="KW-0808">Transferase</keyword>
<evidence type="ECO:0000256" key="7">
    <source>
        <dbReference type="ARBA" id="ARBA00023191"/>
    </source>
</evidence>
<comment type="pathway">
    <text evidence="2">Siderophore biosynthesis; enterobactin biosynthesis.</text>
</comment>
<feature type="binding site" evidence="12">
    <location>
        <position position="108"/>
    </location>
    <ligand>
        <name>CoA</name>
        <dbReference type="ChEBI" id="CHEBI:57287"/>
    </ligand>
</feature>
<comment type="caution">
    <text evidence="17">The sequence shown here is derived from an EMBL/GenBank/DDBJ whole genome shotgun (WGS) entry which is preliminary data.</text>
</comment>
<evidence type="ECO:0000259" key="16">
    <source>
        <dbReference type="Pfam" id="PF17837"/>
    </source>
</evidence>
<dbReference type="InterPro" id="IPR037143">
    <property type="entry name" value="4-PPantetheinyl_Trfase_dom_sf"/>
</dbReference>
<dbReference type="Pfam" id="PF17837">
    <property type="entry name" value="4PPT_N"/>
    <property type="match status" value="1"/>
</dbReference>
<evidence type="ECO:0000259" key="15">
    <source>
        <dbReference type="Pfam" id="PF01648"/>
    </source>
</evidence>
<organism evidence="17 18">
    <name type="scientific">Montanilutibacter psychrotolerans</name>
    <dbReference type="NCBI Taxonomy" id="1327343"/>
    <lineage>
        <taxon>Bacteria</taxon>
        <taxon>Pseudomonadati</taxon>
        <taxon>Pseudomonadota</taxon>
        <taxon>Gammaproteobacteria</taxon>
        <taxon>Lysobacterales</taxon>
        <taxon>Lysobacteraceae</taxon>
        <taxon>Montanilutibacter</taxon>
    </lineage>
</organism>
<dbReference type="Pfam" id="PF01648">
    <property type="entry name" value="ACPS"/>
    <property type="match status" value="1"/>
</dbReference>
<accession>A0A3M8SLW7</accession>
<feature type="domain" description="4'-phosphopantetheinyl transferase N-terminal" evidence="16">
    <location>
        <begin position="97"/>
        <end position="163"/>
    </location>
</feature>
<keyword evidence="13" id="KW-0460">Magnesium</keyword>
<feature type="binding site" evidence="12">
    <location>
        <position position="116"/>
    </location>
    <ligand>
        <name>CoA</name>
        <dbReference type="ChEBI" id="CHEBI:57287"/>
    </ligand>
</feature>
<dbReference type="GO" id="GO:0005886">
    <property type="term" value="C:plasma membrane"/>
    <property type="evidence" value="ECO:0007669"/>
    <property type="project" value="TreeGrafter"/>
</dbReference>
<dbReference type="Gene3D" id="3.90.470.20">
    <property type="entry name" value="4'-phosphopantetheinyl transferase domain"/>
    <property type="match status" value="1"/>
</dbReference>
<name>A0A3M8SLW7_9GAMM</name>
<evidence type="ECO:0000256" key="6">
    <source>
        <dbReference type="ARBA" id="ARBA00022679"/>
    </source>
</evidence>
<comment type="subunit">
    <text evidence="4">EntB, EntD, EntE, and EntF form a multienzyme complex called enterobactin synthase.</text>
</comment>
<comment type="similarity">
    <text evidence="3">Belongs to the P-Pant transferase superfamily. EntD family.</text>
</comment>
<evidence type="ECO:0000256" key="2">
    <source>
        <dbReference type="ARBA" id="ARBA00004993"/>
    </source>
</evidence>
<evidence type="ECO:0000313" key="17">
    <source>
        <dbReference type="EMBL" id="RNF82347.1"/>
    </source>
</evidence>
<evidence type="ECO:0000256" key="11">
    <source>
        <dbReference type="ARBA" id="ARBA00049191"/>
    </source>
</evidence>
<evidence type="ECO:0000256" key="8">
    <source>
        <dbReference type="ARBA" id="ARBA00029894"/>
    </source>
</evidence>
<dbReference type="AlphaFoldDB" id="A0A3M8SLW7"/>
<evidence type="ECO:0000256" key="14">
    <source>
        <dbReference type="SAM" id="MobiDB-lite"/>
    </source>
</evidence>
<dbReference type="SUPFAM" id="SSF56214">
    <property type="entry name" value="4'-phosphopantetheinyl transferase"/>
    <property type="match status" value="1"/>
</dbReference>
<dbReference type="InterPro" id="IPR003542">
    <property type="entry name" value="Enbac_synth_compD-like"/>
</dbReference>
<dbReference type="Proteomes" id="UP000267049">
    <property type="component" value="Unassembled WGS sequence"/>
</dbReference>
<feature type="binding site" evidence="12">
    <location>
        <position position="174"/>
    </location>
    <ligand>
        <name>CoA</name>
        <dbReference type="ChEBI" id="CHEBI:57287"/>
    </ligand>
</feature>
<evidence type="ECO:0000256" key="5">
    <source>
        <dbReference type="ARBA" id="ARBA00019087"/>
    </source>
</evidence>
<protein>
    <recommendedName>
        <fullName evidence="5">Enterobactin synthase component D</fullName>
    </recommendedName>
    <alternativeName>
        <fullName evidence="8">4'-phosphopantetheinyl transferase EntD</fullName>
    </alternativeName>
    <alternativeName>
        <fullName evidence="9">Enterochelin synthase D</fullName>
    </alternativeName>
</protein>
<dbReference type="PANTHER" id="PTHR38096:SF1">
    <property type="entry name" value="ENTEROBACTIN SYNTHASE COMPONENT D"/>
    <property type="match status" value="1"/>
</dbReference>
<keyword evidence="18" id="KW-1185">Reference proteome</keyword>
<dbReference type="GO" id="GO:0009366">
    <property type="term" value="C:enterobactin synthetase complex"/>
    <property type="evidence" value="ECO:0007669"/>
    <property type="project" value="InterPro"/>
</dbReference>
<sequence>MAMRWHARTARSGSWPAARSGWPARSASGRGCGWLDAGGKSVTRLMPTHEIANDDDRDGGRGDACDPSLLRPLLPPSVLLAQMPPAQADPTALHPLEQAQVAAAVASRRLEYAAGRQLAQPLLQALGAVPAPLLNGADRAPLWPPGIIGSITHCTGLCAVAVASVDTARGIGIDIEPASPLPRDVVAHVLVTGESDHFAALPEHAIACADRLVFCAKEAAYKALYPTLRKFLDFPDLRVELAADGTFVVTPTQPLAGIHTPLRGRYRVTRDLMAAAVLLPNT</sequence>
<dbReference type="GO" id="GO:0009239">
    <property type="term" value="P:enterobactin biosynthetic process"/>
    <property type="evidence" value="ECO:0007669"/>
    <property type="project" value="UniProtKB-UniPathway"/>
</dbReference>
<gene>
    <name evidence="17" type="ORF">EER27_14435</name>
</gene>